<proteinExistence type="predicted"/>
<dbReference type="EMBL" id="KV722356">
    <property type="protein sequence ID" value="OCH93359.1"/>
    <property type="molecule type" value="Genomic_DNA"/>
</dbReference>
<reference evidence="1 2" key="1">
    <citation type="submission" date="2016-07" db="EMBL/GenBank/DDBJ databases">
        <title>Draft genome of the white-rot fungus Obba rivulosa 3A-2.</title>
        <authorList>
            <consortium name="DOE Joint Genome Institute"/>
            <person name="Miettinen O."/>
            <person name="Riley R."/>
            <person name="Acob R."/>
            <person name="Barry K."/>
            <person name="Cullen D."/>
            <person name="De Vries R."/>
            <person name="Hainaut M."/>
            <person name="Hatakka A."/>
            <person name="Henrissat B."/>
            <person name="Hilden K."/>
            <person name="Kuo R."/>
            <person name="Labutti K."/>
            <person name="Lipzen A."/>
            <person name="Makela M.R."/>
            <person name="Sandor L."/>
            <person name="Spatafora J.W."/>
            <person name="Grigoriev I.V."/>
            <person name="Hibbett D.S."/>
        </authorList>
    </citation>
    <scope>NUCLEOTIDE SEQUENCE [LARGE SCALE GENOMIC DNA]</scope>
    <source>
        <strain evidence="1 2">3A-2</strain>
    </source>
</reference>
<sequence length="124" mass="13971">MKPLNVLKLAPTYLSTAVYLPSWHSFLSFSRHLAFVLLASALVLLGSHRQSSTPHQSLNGWPGPACKTTYYLLPFSSSRARRRYFELVNTFLHNMGVREVSGFNPLTNIDLGRTPPASCYCFTY</sequence>
<keyword evidence="2" id="KW-1185">Reference proteome</keyword>
<dbReference type="Proteomes" id="UP000250043">
    <property type="component" value="Unassembled WGS sequence"/>
</dbReference>
<gene>
    <name evidence="1" type="ORF">OBBRIDRAFT_328599</name>
</gene>
<organism evidence="1 2">
    <name type="scientific">Obba rivulosa</name>
    <dbReference type="NCBI Taxonomy" id="1052685"/>
    <lineage>
        <taxon>Eukaryota</taxon>
        <taxon>Fungi</taxon>
        <taxon>Dikarya</taxon>
        <taxon>Basidiomycota</taxon>
        <taxon>Agaricomycotina</taxon>
        <taxon>Agaricomycetes</taxon>
        <taxon>Polyporales</taxon>
        <taxon>Gelatoporiaceae</taxon>
        <taxon>Obba</taxon>
    </lineage>
</organism>
<protein>
    <submittedName>
        <fullName evidence="1">Uncharacterized protein</fullName>
    </submittedName>
</protein>
<evidence type="ECO:0000313" key="1">
    <source>
        <dbReference type="EMBL" id="OCH93359.1"/>
    </source>
</evidence>
<evidence type="ECO:0000313" key="2">
    <source>
        <dbReference type="Proteomes" id="UP000250043"/>
    </source>
</evidence>
<name>A0A8E2DPH6_9APHY</name>
<accession>A0A8E2DPH6</accession>
<dbReference type="AlphaFoldDB" id="A0A8E2DPH6"/>